<feature type="transmembrane region" description="Helical" evidence="7">
    <location>
        <begin position="285"/>
        <end position="304"/>
    </location>
</feature>
<dbReference type="Proteomes" id="UP000601768">
    <property type="component" value="Unassembled WGS sequence"/>
</dbReference>
<keyword evidence="5 7" id="KW-1133">Transmembrane helix</keyword>
<evidence type="ECO:0000256" key="5">
    <source>
        <dbReference type="ARBA" id="ARBA00022989"/>
    </source>
</evidence>
<dbReference type="AlphaFoldDB" id="A0A8J6IS42"/>
<dbReference type="PANTHER" id="PTHR30250:SF10">
    <property type="entry name" value="LIPOPOLYSACCHARIDE BIOSYNTHESIS PROTEIN WZXC"/>
    <property type="match status" value="1"/>
</dbReference>
<dbReference type="Pfam" id="PF13440">
    <property type="entry name" value="Polysacc_synt_3"/>
    <property type="match status" value="1"/>
</dbReference>
<feature type="transmembrane region" description="Helical" evidence="7">
    <location>
        <begin position="141"/>
        <end position="162"/>
    </location>
</feature>
<evidence type="ECO:0000256" key="6">
    <source>
        <dbReference type="ARBA" id="ARBA00023136"/>
    </source>
</evidence>
<feature type="transmembrane region" description="Helical" evidence="7">
    <location>
        <begin position="416"/>
        <end position="435"/>
    </location>
</feature>
<evidence type="ECO:0000313" key="9">
    <source>
        <dbReference type="Proteomes" id="UP000601768"/>
    </source>
</evidence>
<feature type="transmembrane region" description="Helical" evidence="7">
    <location>
        <begin position="168"/>
        <end position="187"/>
    </location>
</feature>
<evidence type="ECO:0000256" key="4">
    <source>
        <dbReference type="ARBA" id="ARBA00022692"/>
    </source>
</evidence>
<evidence type="ECO:0000256" key="3">
    <source>
        <dbReference type="ARBA" id="ARBA00022475"/>
    </source>
</evidence>
<sequence>MNSIKKSLIWSFSERYINQIISLISSMVLARLLSPEEIGIFSLCAALTAMLTIFRDFGVSEYLIREKELTKDKVTGAYALTFLMAWPIALLIYTLKENIASFYNQPGVSEIISIQALTFIVLPFASPSYALLNRNMQFKNIFIVQLLTTLIYAITSVTLALLDFSYLSLAWASLASIVVQTIMVTVFRSKEFFLFPNFKNIHLVWKFGATFSLSRTIEVAMNNVHELIISYQFGFHQLGLFSRALGLVNMFWTNITSAVIRVLAPSFAKSFHQSPNQLLNDYCKAISYFTVLAWPFFAFVTLEAKNIIFILFGEQWIAAGPIASILAACQLICSISTLAPNILVATGHIKQRLIITLTIAPIHVIGIVIASFFNIYWIAATWAVTWSIALLLYNYHLSKIINLSFDNLVKSFMPSFYITLIPFTLVAAINFFSSGLEFNPVIFFGLKCIVFSIAWLIMINLTKHPLSQDIKAVIQSAKWKKSRHGSTN</sequence>
<comment type="caution">
    <text evidence="8">The sequence shown here is derived from an EMBL/GenBank/DDBJ whole genome shotgun (WGS) entry which is preliminary data.</text>
</comment>
<feature type="transmembrane region" description="Helical" evidence="7">
    <location>
        <begin position="111"/>
        <end position="132"/>
    </location>
</feature>
<dbReference type="InterPro" id="IPR050833">
    <property type="entry name" value="Poly_Biosynth_Transport"/>
</dbReference>
<keyword evidence="3" id="KW-1003">Cell membrane</keyword>
<feature type="transmembrane region" description="Helical" evidence="7">
    <location>
        <begin position="375"/>
        <end position="395"/>
    </location>
</feature>
<keyword evidence="4 7" id="KW-0812">Transmembrane</keyword>
<keyword evidence="6 7" id="KW-0472">Membrane</keyword>
<dbReference type="PANTHER" id="PTHR30250">
    <property type="entry name" value="PST FAMILY PREDICTED COLANIC ACID TRANSPORTER"/>
    <property type="match status" value="1"/>
</dbReference>
<feature type="transmembrane region" description="Helical" evidence="7">
    <location>
        <begin position="441"/>
        <end position="461"/>
    </location>
</feature>
<name>A0A8J6IS42_9ALTE</name>
<keyword evidence="9" id="KW-1185">Reference proteome</keyword>
<proteinExistence type="inferred from homology"/>
<organism evidence="8 9">
    <name type="scientific">Neptunicella marina</name>
    <dbReference type="NCBI Taxonomy" id="2125989"/>
    <lineage>
        <taxon>Bacteria</taxon>
        <taxon>Pseudomonadati</taxon>
        <taxon>Pseudomonadota</taxon>
        <taxon>Gammaproteobacteria</taxon>
        <taxon>Alteromonadales</taxon>
        <taxon>Alteromonadaceae</taxon>
        <taxon>Neptunicella</taxon>
    </lineage>
</organism>
<dbReference type="GO" id="GO:0005886">
    <property type="term" value="C:plasma membrane"/>
    <property type="evidence" value="ECO:0007669"/>
    <property type="project" value="UniProtKB-SubCell"/>
</dbReference>
<comment type="subcellular location">
    <subcellularLocation>
        <location evidence="1">Cell membrane</location>
        <topology evidence="1">Multi-pass membrane protein</topology>
    </subcellularLocation>
</comment>
<evidence type="ECO:0000313" key="8">
    <source>
        <dbReference type="EMBL" id="MBC3765766.1"/>
    </source>
</evidence>
<evidence type="ECO:0000256" key="1">
    <source>
        <dbReference type="ARBA" id="ARBA00004651"/>
    </source>
</evidence>
<dbReference type="RefSeq" id="WP_186506239.1">
    <property type="nucleotide sequence ID" value="NZ_JACNEP010000005.1"/>
</dbReference>
<evidence type="ECO:0000256" key="7">
    <source>
        <dbReference type="SAM" id="Phobius"/>
    </source>
</evidence>
<protein>
    <submittedName>
        <fullName evidence="8">Lipopolysaccharide biosynthesis protein</fullName>
    </submittedName>
</protein>
<gene>
    <name evidence="8" type="ORF">H8B19_07750</name>
</gene>
<evidence type="ECO:0000256" key="2">
    <source>
        <dbReference type="ARBA" id="ARBA00007430"/>
    </source>
</evidence>
<reference evidence="8" key="1">
    <citation type="journal article" date="2018" name="Int. J. Syst. Evol. Microbiol.">
        <title>Neptunicella marina gen. nov., sp. nov., isolated from surface seawater.</title>
        <authorList>
            <person name="Liu X."/>
            <person name="Lai Q."/>
            <person name="Du Y."/>
            <person name="Zhang X."/>
            <person name="Liu Z."/>
            <person name="Sun F."/>
            <person name="Shao Z."/>
        </authorList>
    </citation>
    <scope>NUCLEOTIDE SEQUENCE</scope>
    <source>
        <strain evidence="8">S27-2</strain>
    </source>
</reference>
<feature type="transmembrane region" description="Helical" evidence="7">
    <location>
        <begin position="316"/>
        <end position="339"/>
    </location>
</feature>
<comment type="similarity">
    <text evidence="2">Belongs to the polysaccharide synthase family.</text>
</comment>
<feature type="transmembrane region" description="Helical" evidence="7">
    <location>
        <begin position="76"/>
        <end position="95"/>
    </location>
</feature>
<dbReference type="CDD" id="cd13127">
    <property type="entry name" value="MATE_tuaB_like"/>
    <property type="match status" value="1"/>
</dbReference>
<reference evidence="8" key="2">
    <citation type="submission" date="2020-08" db="EMBL/GenBank/DDBJ databases">
        <authorList>
            <person name="Lai Q."/>
        </authorList>
    </citation>
    <scope>NUCLEOTIDE SEQUENCE</scope>
    <source>
        <strain evidence="8">S27-2</strain>
    </source>
</reference>
<accession>A0A8J6IS42</accession>
<dbReference type="EMBL" id="JACNEP010000005">
    <property type="protein sequence ID" value="MBC3765766.1"/>
    <property type="molecule type" value="Genomic_DNA"/>
</dbReference>